<keyword evidence="1" id="KW-0472">Membrane</keyword>
<evidence type="ECO:0000256" key="1">
    <source>
        <dbReference type="SAM" id="Phobius"/>
    </source>
</evidence>
<feature type="transmembrane region" description="Helical" evidence="1">
    <location>
        <begin position="21"/>
        <end position="47"/>
    </location>
</feature>
<keyword evidence="1" id="KW-1133">Transmembrane helix</keyword>
<feature type="transmembrane region" description="Helical" evidence="1">
    <location>
        <begin position="67"/>
        <end position="89"/>
    </location>
</feature>
<reference evidence="3 4" key="1">
    <citation type="submission" date="2016-10" db="EMBL/GenBank/DDBJ databases">
        <authorList>
            <person name="de Groot N.N."/>
        </authorList>
    </citation>
    <scope>NUCLEOTIDE SEQUENCE [LARGE SCALE GENOMIC DNA]</scope>
    <source>
        <strain evidence="3 4">DSM 29340</strain>
    </source>
</reference>
<accession>A0A1H6XX25</accession>
<feature type="domain" description="CAAX prenyl protease 2/Lysostaphin resistance protein A-like" evidence="2">
    <location>
        <begin position="145"/>
        <end position="242"/>
    </location>
</feature>
<dbReference type="GO" id="GO:0004175">
    <property type="term" value="F:endopeptidase activity"/>
    <property type="evidence" value="ECO:0007669"/>
    <property type="project" value="UniProtKB-ARBA"/>
</dbReference>
<dbReference type="EMBL" id="FNYD01000004">
    <property type="protein sequence ID" value="SEJ33618.1"/>
    <property type="molecule type" value="Genomic_DNA"/>
</dbReference>
<dbReference type="RefSeq" id="WP_092364940.1">
    <property type="nucleotide sequence ID" value="NZ_BMGV01000004.1"/>
</dbReference>
<feature type="transmembrane region" description="Helical" evidence="1">
    <location>
        <begin position="181"/>
        <end position="197"/>
    </location>
</feature>
<dbReference type="InterPro" id="IPR052710">
    <property type="entry name" value="CAAX_protease"/>
</dbReference>
<protein>
    <recommendedName>
        <fullName evidence="2">CAAX prenyl protease 2/Lysostaphin resistance protein A-like domain-containing protein</fullName>
    </recommendedName>
</protein>
<evidence type="ECO:0000313" key="4">
    <source>
        <dbReference type="Proteomes" id="UP000199379"/>
    </source>
</evidence>
<evidence type="ECO:0000313" key="3">
    <source>
        <dbReference type="EMBL" id="SEJ33618.1"/>
    </source>
</evidence>
<name>A0A1H6XX25_9RHOB</name>
<keyword evidence="1" id="KW-0812">Transmembrane</keyword>
<sequence>MSRHAYAAHERLVAPVRARPQLWRLLAGLGVMAAVVLAMNALVLIAIETAVPPGRRAAMLAGHSPQGMIILLASFGFVTLGVAVAVRLFQQRGLASVIGPAGPALRQFWRVARVLAGLALLLALLPPYDMGTPLLANLAPGLWLMLLPLSLGVVLIQVSAEEILFRGYVQQSLAARFRSPVIWMGLPAALFAMGHYLPAEAGANAGLIAVWSGAFGLLVSDITARAGTLGPAIAMHFFNNVVALLVVALPGQLDGLALFLLPYDMADTGPLRDWLLVDFALMLVAWLAARVALRR</sequence>
<dbReference type="InterPro" id="IPR003675">
    <property type="entry name" value="Rce1/LyrA-like_dom"/>
</dbReference>
<dbReference type="GO" id="GO:0080120">
    <property type="term" value="P:CAAX-box protein maturation"/>
    <property type="evidence" value="ECO:0007669"/>
    <property type="project" value="UniProtKB-ARBA"/>
</dbReference>
<proteinExistence type="predicted"/>
<dbReference type="OrthoDB" id="7171777at2"/>
<feature type="transmembrane region" description="Helical" evidence="1">
    <location>
        <begin position="110"/>
        <end position="128"/>
    </location>
</feature>
<dbReference type="PANTHER" id="PTHR36435">
    <property type="entry name" value="SLR1288 PROTEIN"/>
    <property type="match status" value="1"/>
</dbReference>
<feature type="transmembrane region" description="Helical" evidence="1">
    <location>
        <begin position="274"/>
        <end position="293"/>
    </location>
</feature>
<feature type="transmembrane region" description="Helical" evidence="1">
    <location>
        <begin position="203"/>
        <end position="220"/>
    </location>
</feature>
<evidence type="ECO:0000259" key="2">
    <source>
        <dbReference type="Pfam" id="PF02517"/>
    </source>
</evidence>
<organism evidence="3 4">
    <name type="scientific">Cribrihabitans marinus</name>
    <dbReference type="NCBI Taxonomy" id="1227549"/>
    <lineage>
        <taxon>Bacteria</taxon>
        <taxon>Pseudomonadati</taxon>
        <taxon>Pseudomonadota</taxon>
        <taxon>Alphaproteobacteria</taxon>
        <taxon>Rhodobacterales</taxon>
        <taxon>Paracoccaceae</taxon>
        <taxon>Cribrihabitans</taxon>
    </lineage>
</organism>
<keyword evidence="4" id="KW-1185">Reference proteome</keyword>
<feature type="transmembrane region" description="Helical" evidence="1">
    <location>
        <begin position="241"/>
        <end position="262"/>
    </location>
</feature>
<gene>
    <name evidence="3" type="ORF">SAMN05444007_104203</name>
</gene>
<dbReference type="PANTHER" id="PTHR36435:SF1">
    <property type="entry name" value="CAAX AMINO TERMINAL PROTEASE FAMILY PROTEIN"/>
    <property type="match status" value="1"/>
</dbReference>
<dbReference type="AlphaFoldDB" id="A0A1H6XX25"/>
<dbReference type="Proteomes" id="UP000199379">
    <property type="component" value="Unassembled WGS sequence"/>
</dbReference>
<dbReference type="STRING" id="1227549.SAMN05444007_104203"/>
<feature type="transmembrane region" description="Helical" evidence="1">
    <location>
        <begin position="140"/>
        <end position="160"/>
    </location>
</feature>
<dbReference type="Pfam" id="PF02517">
    <property type="entry name" value="Rce1-like"/>
    <property type="match status" value="1"/>
</dbReference>